<dbReference type="PIRSF" id="PIRSF000126">
    <property type="entry name" value="11-beta-HSD1"/>
    <property type="match status" value="1"/>
</dbReference>
<dbReference type="EMBL" id="UOFR01000014">
    <property type="protein sequence ID" value="VAW92317.1"/>
    <property type="molecule type" value="Genomic_DNA"/>
</dbReference>
<evidence type="ECO:0000313" key="4">
    <source>
        <dbReference type="EMBL" id="VAW92317.1"/>
    </source>
</evidence>
<evidence type="ECO:0000256" key="2">
    <source>
        <dbReference type="ARBA" id="ARBA00023002"/>
    </source>
</evidence>
<feature type="domain" description="Ketoreductase" evidence="3">
    <location>
        <begin position="7"/>
        <end position="188"/>
    </location>
</feature>
<dbReference type="InterPro" id="IPR002347">
    <property type="entry name" value="SDR_fam"/>
</dbReference>
<dbReference type="EC" id="1.1.1.100" evidence="4"/>
<reference evidence="4" key="1">
    <citation type="submission" date="2018-06" db="EMBL/GenBank/DDBJ databases">
        <authorList>
            <person name="Zhirakovskaya E."/>
        </authorList>
    </citation>
    <scope>NUCLEOTIDE SEQUENCE</scope>
</reference>
<evidence type="ECO:0000256" key="1">
    <source>
        <dbReference type="ARBA" id="ARBA00006484"/>
    </source>
</evidence>
<dbReference type="PANTHER" id="PTHR44196">
    <property type="entry name" value="DEHYDROGENASE/REDUCTASE SDR FAMILY MEMBER 7B"/>
    <property type="match status" value="1"/>
</dbReference>
<dbReference type="PROSITE" id="PS00061">
    <property type="entry name" value="ADH_SHORT"/>
    <property type="match status" value="1"/>
</dbReference>
<dbReference type="PRINTS" id="PR00080">
    <property type="entry name" value="SDRFAMILY"/>
</dbReference>
<dbReference type="PANTHER" id="PTHR44196:SF2">
    <property type="entry name" value="SHORT-CHAIN DEHYDROGENASE-RELATED"/>
    <property type="match status" value="1"/>
</dbReference>
<gene>
    <name evidence="4" type="ORF">MNBD_GAMMA21-1213</name>
</gene>
<dbReference type="SUPFAM" id="SSF51735">
    <property type="entry name" value="NAD(P)-binding Rossmann-fold domains"/>
    <property type="match status" value="1"/>
</dbReference>
<dbReference type="Gene3D" id="3.40.50.720">
    <property type="entry name" value="NAD(P)-binding Rossmann-like Domain"/>
    <property type="match status" value="1"/>
</dbReference>
<dbReference type="InterPro" id="IPR057326">
    <property type="entry name" value="KR_dom"/>
</dbReference>
<sequence>MNHVANKNVLVTGGSKGIGLAVANEFARNGHNVILVARHKNELEQAADSIENQYAVTVKIIAIDLARQESPQQLFQQLAEENICVDILINNAGVGMTGNFADNTLADVSRMLQLNMVSLTNLTHLFLQPMLGRQQGHIINVGSIVACFPGAPNWASYVASKHYVRAFSRGLARELKNTGVTITLLSPGTTMTDFVETADATTMRAYRTPHTVSVEKIAQLAYAGYQKGRFSVIPGMFNRLLAVLGELPPRVIAFEVFAFLSQKITQAR</sequence>
<evidence type="ECO:0000259" key="3">
    <source>
        <dbReference type="SMART" id="SM00822"/>
    </source>
</evidence>
<accession>A0A3B0ZY66</accession>
<keyword evidence="2 4" id="KW-0560">Oxidoreductase</keyword>
<comment type="similarity">
    <text evidence="1">Belongs to the short-chain dehydrogenases/reductases (SDR) family.</text>
</comment>
<dbReference type="AlphaFoldDB" id="A0A3B0ZY66"/>
<name>A0A3B0ZY66_9ZZZZ</name>
<dbReference type="CDD" id="cd05233">
    <property type="entry name" value="SDR_c"/>
    <property type="match status" value="1"/>
</dbReference>
<dbReference type="SMART" id="SM00822">
    <property type="entry name" value="PKS_KR"/>
    <property type="match status" value="1"/>
</dbReference>
<dbReference type="GO" id="GO:0016020">
    <property type="term" value="C:membrane"/>
    <property type="evidence" value="ECO:0007669"/>
    <property type="project" value="TreeGrafter"/>
</dbReference>
<dbReference type="Pfam" id="PF00106">
    <property type="entry name" value="adh_short"/>
    <property type="match status" value="1"/>
</dbReference>
<protein>
    <submittedName>
        <fullName evidence="4">3-oxoacyl-[acyl-carrier protein] reductase</fullName>
        <ecNumber evidence="4">1.1.1.100</ecNumber>
    </submittedName>
</protein>
<dbReference type="GO" id="GO:0004316">
    <property type="term" value="F:3-oxoacyl-[acyl-carrier-protein] reductase (NADPH) activity"/>
    <property type="evidence" value="ECO:0007669"/>
    <property type="project" value="UniProtKB-EC"/>
</dbReference>
<dbReference type="InterPro" id="IPR036291">
    <property type="entry name" value="NAD(P)-bd_dom_sf"/>
</dbReference>
<organism evidence="4">
    <name type="scientific">hydrothermal vent metagenome</name>
    <dbReference type="NCBI Taxonomy" id="652676"/>
    <lineage>
        <taxon>unclassified sequences</taxon>
        <taxon>metagenomes</taxon>
        <taxon>ecological metagenomes</taxon>
    </lineage>
</organism>
<dbReference type="InterPro" id="IPR020904">
    <property type="entry name" value="Sc_DH/Rdtase_CS"/>
</dbReference>
<proteinExistence type="inferred from homology"/>
<dbReference type="PRINTS" id="PR00081">
    <property type="entry name" value="GDHRDH"/>
</dbReference>